<dbReference type="InterPro" id="IPR051918">
    <property type="entry name" value="STPP_CPPED1"/>
</dbReference>
<feature type="region of interest" description="Disordered" evidence="2">
    <location>
        <begin position="342"/>
        <end position="365"/>
    </location>
</feature>
<dbReference type="PANTHER" id="PTHR43143">
    <property type="entry name" value="METALLOPHOSPHOESTERASE, CALCINEURIN SUPERFAMILY"/>
    <property type="match status" value="1"/>
</dbReference>
<comment type="caution">
    <text evidence="4">The sequence shown here is derived from an EMBL/GenBank/DDBJ whole genome shotgun (WGS) entry which is preliminary data.</text>
</comment>
<dbReference type="InterPro" id="IPR029052">
    <property type="entry name" value="Metallo-depent_PP-like"/>
</dbReference>
<evidence type="ECO:0000313" key="4">
    <source>
        <dbReference type="EMBL" id="MFA9461387.1"/>
    </source>
</evidence>
<evidence type="ECO:0000256" key="1">
    <source>
        <dbReference type="ARBA" id="ARBA00022729"/>
    </source>
</evidence>
<dbReference type="PANTHER" id="PTHR43143:SF6">
    <property type="entry name" value="BLL3016 PROTEIN"/>
    <property type="match status" value="1"/>
</dbReference>
<dbReference type="RefSeq" id="WP_373656176.1">
    <property type="nucleotide sequence ID" value="NZ_JBGUAW010000007.1"/>
</dbReference>
<feature type="compositionally biased region" description="Polar residues" evidence="2">
    <location>
        <begin position="355"/>
        <end position="365"/>
    </location>
</feature>
<accession>A0ABV4TVN7</accession>
<dbReference type="Proteomes" id="UP001575181">
    <property type="component" value="Unassembled WGS sequence"/>
</dbReference>
<proteinExistence type="predicted"/>
<sequence length="365" mass="41985">MSDRFKRRDFLKGAMATGAATAVPFSLVELSWGAGGTPESAEAQNFTFAYISDSHLTHIKGQNFNENFDGGLKRAVTELNFMSPKPDFVIYGGDLSQLGKKEELDHGLEIMSGIRNLDVKWVIGEHDYYLDLGKYWQDNISDLYYSFDHKGVHFVVLNSILTYDEWTHDRWPTAMERMQQMARLDNPEGSPFMVGREQREWLAKDLEQVSKSTPIVVLSHSPLYQVYKPWNFWTDDAAEVQQILQQFDQVNVLHGHVHQIMYNQIGNITFQAMMATAWPWPYPVSYAQHDNSVPKTTVFMNRADPHNSRDGTGWGSVDLITGRETIHHTLWRNTNRTIAFSEEKGHPVDSKYQKPKNQIPPQDHY</sequence>
<evidence type="ECO:0000259" key="3">
    <source>
        <dbReference type="Pfam" id="PF00149"/>
    </source>
</evidence>
<dbReference type="SUPFAM" id="SSF56300">
    <property type="entry name" value="Metallo-dependent phosphatases"/>
    <property type="match status" value="1"/>
</dbReference>
<keyword evidence="5" id="KW-1185">Reference proteome</keyword>
<dbReference type="Pfam" id="PF10518">
    <property type="entry name" value="TAT_signal"/>
    <property type="match status" value="1"/>
</dbReference>
<dbReference type="InterPro" id="IPR006311">
    <property type="entry name" value="TAT_signal"/>
</dbReference>
<dbReference type="EC" id="3.1.-.-" evidence="4"/>
<dbReference type="InterPro" id="IPR019546">
    <property type="entry name" value="TAT_signal_bac_arc"/>
</dbReference>
<feature type="compositionally biased region" description="Basic and acidic residues" evidence="2">
    <location>
        <begin position="342"/>
        <end position="352"/>
    </location>
</feature>
<dbReference type="GO" id="GO:0016787">
    <property type="term" value="F:hydrolase activity"/>
    <property type="evidence" value="ECO:0007669"/>
    <property type="project" value="UniProtKB-KW"/>
</dbReference>
<keyword evidence="1" id="KW-0732">Signal</keyword>
<dbReference type="Pfam" id="PF00149">
    <property type="entry name" value="Metallophos"/>
    <property type="match status" value="1"/>
</dbReference>
<evidence type="ECO:0000256" key="2">
    <source>
        <dbReference type="SAM" id="MobiDB-lite"/>
    </source>
</evidence>
<dbReference type="NCBIfam" id="TIGR01409">
    <property type="entry name" value="TAT_signal_seq"/>
    <property type="match status" value="1"/>
</dbReference>
<protein>
    <submittedName>
        <fullName evidence="4">Metallophosphoesterase</fullName>
        <ecNumber evidence="4">3.1.-.-</ecNumber>
    </submittedName>
</protein>
<dbReference type="InterPro" id="IPR004843">
    <property type="entry name" value="Calcineurin-like_PHP"/>
</dbReference>
<dbReference type="Gene3D" id="3.60.21.10">
    <property type="match status" value="1"/>
</dbReference>
<feature type="domain" description="Calcineurin-like phosphoesterase" evidence="3">
    <location>
        <begin position="47"/>
        <end position="259"/>
    </location>
</feature>
<dbReference type="EMBL" id="JBGUAW010000007">
    <property type="protein sequence ID" value="MFA9461387.1"/>
    <property type="molecule type" value="Genomic_DNA"/>
</dbReference>
<name>A0ABV4TVN7_9GAMM</name>
<reference evidence="4 5" key="1">
    <citation type="submission" date="2024-08" db="EMBL/GenBank/DDBJ databases">
        <title>Whole-genome sequencing of halo(alkali)philic microorganisms from hypersaline lakes.</title>
        <authorList>
            <person name="Sorokin D.Y."/>
            <person name="Merkel A.Y."/>
            <person name="Messina E."/>
            <person name="Yakimov M."/>
        </authorList>
    </citation>
    <scope>NUCLEOTIDE SEQUENCE [LARGE SCALE GENOMIC DNA]</scope>
    <source>
        <strain evidence="4 5">Cl-TMA</strain>
    </source>
</reference>
<organism evidence="4 5">
    <name type="scientific">Thiohalorhabdus methylotrophus</name>
    <dbReference type="NCBI Taxonomy" id="3242694"/>
    <lineage>
        <taxon>Bacteria</taxon>
        <taxon>Pseudomonadati</taxon>
        <taxon>Pseudomonadota</taxon>
        <taxon>Gammaproteobacteria</taxon>
        <taxon>Thiohalorhabdales</taxon>
        <taxon>Thiohalorhabdaceae</taxon>
        <taxon>Thiohalorhabdus</taxon>
    </lineage>
</organism>
<dbReference type="PROSITE" id="PS51318">
    <property type="entry name" value="TAT"/>
    <property type="match status" value="1"/>
</dbReference>
<keyword evidence="4" id="KW-0378">Hydrolase</keyword>
<evidence type="ECO:0000313" key="5">
    <source>
        <dbReference type="Proteomes" id="UP001575181"/>
    </source>
</evidence>
<gene>
    <name evidence="4" type="ORF">ACERLL_11175</name>
</gene>